<reference evidence="1 2" key="1">
    <citation type="journal article" date="2018" name="BMC Genomics">
        <title>Comparative genome analyses reveal sequence features reflecting distinct modes of host-adaptation between dicot and monocot powdery mildew.</title>
        <authorList>
            <person name="Wu Y."/>
            <person name="Ma X."/>
            <person name="Pan Z."/>
            <person name="Kale S.D."/>
            <person name="Song Y."/>
            <person name="King H."/>
            <person name="Zhang Q."/>
            <person name="Presley C."/>
            <person name="Deng X."/>
            <person name="Wei C.I."/>
            <person name="Xiao S."/>
        </authorList>
    </citation>
    <scope>NUCLEOTIDE SEQUENCE [LARGE SCALE GENOMIC DNA]</scope>
    <source>
        <strain evidence="1">UMSG2</strain>
    </source>
</reference>
<organism evidence="1 2">
    <name type="scientific">Erysiphe neolycopersici</name>
    <dbReference type="NCBI Taxonomy" id="212602"/>
    <lineage>
        <taxon>Eukaryota</taxon>
        <taxon>Fungi</taxon>
        <taxon>Dikarya</taxon>
        <taxon>Ascomycota</taxon>
        <taxon>Pezizomycotina</taxon>
        <taxon>Leotiomycetes</taxon>
        <taxon>Erysiphales</taxon>
        <taxon>Erysiphaceae</taxon>
        <taxon>Erysiphe</taxon>
    </lineage>
</organism>
<proteinExistence type="predicted"/>
<dbReference type="AlphaFoldDB" id="A0A420HM68"/>
<evidence type="ECO:0000313" key="2">
    <source>
        <dbReference type="Proteomes" id="UP000286134"/>
    </source>
</evidence>
<sequence>MVKAYLDIYAETVTKIGNLRVNLKSAILKGPIPPFVMGAIKIPALQFTKEFQHTRERQAAANRMEEMTNAFRKKMLETCFEVKSEELNHLQKMAENLASGDKLKEEMTTFYQNIS</sequence>
<name>A0A420HM68_9PEZI</name>
<accession>A0A420HM68</accession>
<keyword evidence="2" id="KW-1185">Reference proteome</keyword>
<protein>
    <submittedName>
        <fullName evidence="1">Uncharacterized protein</fullName>
    </submittedName>
</protein>
<dbReference type="Proteomes" id="UP000286134">
    <property type="component" value="Unassembled WGS sequence"/>
</dbReference>
<evidence type="ECO:0000313" key="1">
    <source>
        <dbReference type="EMBL" id="RKF58506.1"/>
    </source>
</evidence>
<dbReference type="EMBL" id="MCFK01006735">
    <property type="protein sequence ID" value="RKF58506.1"/>
    <property type="molecule type" value="Genomic_DNA"/>
</dbReference>
<gene>
    <name evidence="1" type="ORF">OnM2_067063</name>
</gene>
<comment type="caution">
    <text evidence="1">The sequence shown here is derived from an EMBL/GenBank/DDBJ whole genome shotgun (WGS) entry which is preliminary data.</text>
</comment>